<dbReference type="Pfam" id="PF01869">
    <property type="entry name" value="BcrAD_BadFG"/>
    <property type="match status" value="1"/>
</dbReference>
<dbReference type="InterPro" id="IPR052519">
    <property type="entry name" value="Euk-type_GlcNAc_Kinase"/>
</dbReference>
<evidence type="ECO:0000259" key="1">
    <source>
        <dbReference type="Pfam" id="PF01869"/>
    </source>
</evidence>
<sequence length="291" mass="29189">MGTDLFLGVDGGGTRCRVRIRTRDAALVGEAVGGSANIFTDPVAARATIIETVAAALAAGGLGPERMADCSAGLGLAGANLAEVAARFDPSTLPFRRTVLRSDAIAACLGAHGGGDGGIAILGTGSAYVARAQGRDVIFGGWGFVVSDVGSGADIGRAALSAALLAADELAPTSPLLAAVLKAFEDSPAAIARFSGGARPVDFGRFAPMVWDAADAGDPVALDILAPRIAVVETALRRLLSLGAPALCLLGGQAERYAARIGKGLQPSLRAPRADALEGALMLVLRGSHAQ</sequence>
<dbReference type="CDD" id="cd24082">
    <property type="entry name" value="ASKHA_NBD_GspK-like"/>
    <property type="match status" value="1"/>
</dbReference>
<name>A0A0P0Z2H0_9HYPH</name>
<dbReference type="AlphaFoldDB" id="A0A0P0Z2H0"/>
<dbReference type="Gene3D" id="3.30.420.40">
    <property type="match status" value="2"/>
</dbReference>
<dbReference type="PANTHER" id="PTHR43190:SF3">
    <property type="entry name" value="N-ACETYL-D-GLUCOSAMINE KINASE"/>
    <property type="match status" value="1"/>
</dbReference>
<proteinExistence type="predicted"/>
<reference evidence="2" key="1">
    <citation type="journal article" date="2015" name="Proc. Natl. Acad. Sci. U.S.A.">
        <title>Bacterial clade with the ribosomal RNA operon on a small plasmid rather than the chromosome.</title>
        <authorList>
            <person name="Anda M."/>
            <person name="Ohtsubo Y."/>
            <person name="Okubo T."/>
            <person name="Sugawara M."/>
            <person name="Nagata Y."/>
            <person name="Tsuda M."/>
            <person name="Minamisawa K."/>
            <person name="Mitsui H."/>
        </authorList>
    </citation>
    <scope>NUCLEOTIDE SEQUENCE</scope>
    <source>
        <strain evidence="2">JCM 14755</strain>
    </source>
</reference>
<protein>
    <submittedName>
        <fullName evidence="2">N-acetylglucosamine kinase</fullName>
    </submittedName>
</protein>
<dbReference type="PANTHER" id="PTHR43190">
    <property type="entry name" value="N-ACETYL-D-GLUCOSAMINE KINASE"/>
    <property type="match status" value="1"/>
</dbReference>
<dbReference type="EMBL" id="LC066377">
    <property type="protein sequence ID" value="BAT28104.1"/>
    <property type="molecule type" value="Genomic_DNA"/>
</dbReference>
<accession>A0A0P0Z2H0</accession>
<dbReference type="SUPFAM" id="SSF53067">
    <property type="entry name" value="Actin-like ATPase domain"/>
    <property type="match status" value="2"/>
</dbReference>
<organism evidence="2">
    <name type="scientific">Aureimonas frigidaquae</name>
    <dbReference type="NCBI Taxonomy" id="424757"/>
    <lineage>
        <taxon>Bacteria</taxon>
        <taxon>Pseudomonadati</taxon>
        <taxon>Pseudomonadota</taxon>
        <taxon>Alphaproteobacteria</taxon>
        <taxon>Hyphomicrobiales</taxon>
        <taxon>Aurantimonadaceae</taxon>
        <taxon>Aureimonas</taxon>
    </lineage>
</organism>
<dbReference type="OrthoDB" id="63487at2"/>
<dbReference type="InterPro" id="IPR002731">
    <property type="entry name" value="ATPase_BadF"/>
</dbReference>
<dbReference type="InterPro" id="IPR043129">
    <property type="entry name" value="ATPase_NBD"/>
</dbReference>
<feature type="domain" description="ATPase BadF/BadG/BcrA/BcrD type" evidence="1">
    <location>
        <begin position="7"/>
        <end position="261"/>
    </location>
</feature>
<keyword evidence="2" id="KW-0418">Kinase</keyword>
<dbReference type="GO" id="GO:0016301">
    <property type="term" value="F:kinase activity"/>
    <property type="evidence" value="ECO:0007669"/>
    <property type="project" value="UniProtKB-KW"/>
</dbReference>
<evidence type="ECO:0000313" key="2">
    <source>
        <dbReference type="EMBL" id="BAT28104.1"/>
    </source>
</evidence>
<keyword evidence="2" id="KW-0808">Transferase</keyword>
<dbReference type="RefSeq" id="WP_062226401.1">
    <property type="nucleotide sequence ID" value="NZ_BBWR01000002.1"/>
</dbReference>